<feature type="domain" description="Glucose/Sorbosone dehydrogenase" evidence="1">
    <location>
        <begin position="54"/>
        <end position="360"/>
    </location>
</feature>
<reference evidence="3" key="1">
    <citation type="submission" date="2017-01" db="EMBL/GenBank/DDBJ databases">
        <authorList>
            <person name="Varghese N."/>
            <person name="Submissions S."/>
        </authorList>
    </citation>
    <scope>NUCLEOTIDE SEQUENCE [LARGE SCALE GENOMIC DNA]</scope>
    <source>
        <strain evidence="3">DSM 15366</strain>
    </source>
</reference>
<dbReference type="InterPro" id="IPR012938">
    <property type="entry name" value="Glc/Sorbosone_DH"/>
</dbReference>
<dbReference type="SUPFAM" id="SSF50952">
    <property type="entry name" value="Soluble quinoprotein glucose dehydrogenase"/>
    <property type="match status" value="1"/>
</dbReference>
<accession>A0A1N6XI36</accession>
<keyword evidence="3" id="KW-1185">Reference proteome</keyword>
<dbReference type="PROSITE" id="PS51257">
    <property type="entry name" value="PROKAR_LIPOPROTEIN"/>
    <property type="match status" value="1"/>
</dbReference>
<dbReference type="RefSeq" id="WP_076549164.1">
    <property type="nucleotide sequence ID" value="NZ_FTMA01000005.1"/>
</dbReference>
<name>A0A1N6XI36_9FLAO</name>
<dbReference type="PANTHER" id="PTHR19328">
    <property type="entry name" value="HEDGEHOG-INTERACTING PROTEIN"/>
    <property type="match status" value="1"/>
</dbReference>
<dbReference type="InterPro" id="IPR011041">
    <property type="entry name" value="Quinoprot_gluc/sorb_DH_b-prop"/>
</dbReference>
<dbReference type="Pfam" id="PF07995">
    <property type="entry name" value="GSDH"/>
    <property type="match status" value="1"/>
</dbReference>
<proteinExistence type="predicted"/>
<dbReference type="AlphaFoldDB" id="A0A1N6XI36"/>
<protein>
    <submittedName>
        <fullName evidence="2">Glucose/arabinose dehydrogenase, beta-propeller fold</fullName>
    </submittedName>
</protein>
<gene>
    <name evidence="2" type="ORF">SAMN05421797_105135</name>
</gene>
<dbReference type="Gene3D" id="2.120.10.30">
    <property type="entry name" value="TolB, C-terminal domain"/>
    <property type="match status" value="1"/>
</dbReference>
<dbReference type="InterPro" id="IPR011042">
    <property type="entry name" value="6-blade_b-propeller_TolB-like"/>
</dbReference>
<dbReference type="PANTHER" id="PTHR19328:SF75">
    <property type="entry name" value="ALDOSE SUGAR DEHYDROGENASE YLII"/>
    <property type="match status" value="1"/>
</dbReference>
<dbReference type="STRING" id="228959.SAMN05421797_105135"/>
<dbReference type="EMBL" id="FTMA01000005">
    <property type="protein sequence ID" value="SIR02046.1"/>
    <property type="molecule type" value="Genomic_DNA"/>
</dbReference>
<dbReference type="OrthoDB" id="9770043at2"/>
<sequence>MKRIAFVLLGITTLLSISCSDKDELVLTSSPEIEIDSLVSFDVNNAFSNLTFNQPIDLQSAGADSTRLFVAEKGGVIKVFSNDATTEEVTTFLDISARTATASELGLLGFAFHPEYASNGFLYVTYTPNDELAVVSRFKVSETNAAMVEDASETILLEIPQPATNHNGGQLAFGSDGYLYIASGDGGGSGDPDGNAQNLESLLGKILRIDVDGMDEGLNYAIPSDNPYVEKENARGEIYAYGFRNPWRFSFDKETNTLWAADVGQDKKEEIDVVVKGGNYGWNIAEGTSCFLEDDCDTTDLIAPLYEYGRTENDKSVTGGYVYRGDAIPELQGLYIYGDFVSGRIWALDQAGTNTLIFESNLAISSFGTDANNELYICAFDGKIYELSTVVEVQP</sequence>
<evidence type="ECO:0000313" key="2">
    <source>
        <dbReference type="EMBL" id="SIR02046.1"/>
    </source>
</evidence>
<evidence type="ECO:0000313" key="3">
    <source>
        <dbReference type="Proteomes" id="UP000186953"/>
    </source>
</evidence>
<dbReference type="Proteomes" id="UP000186953">
    <property type="component" value="Unassembled WGS sequence"/>
</dbReference>
<evidence type="ECO:0000259" key="1">
    <source>
        <dbReference type="Pfam" id="PF07995"/>
    </source>
</evidence>
<organism evidence="2 3">
    <name type="scientific">Maribacter ulvicola</name>
    <dbReference type="NCBI Taxonomy" id="228959"/>
    <lineage>
        <taxon>Bacteria</taxon>
        <taxon>Pseudomonadati</taxon>
        <taxon>Bacteroidota</taxon>
        <taxon>Flavobacteriia</taxon>
        <taxon>Flavobacteriales</taxon>
        <taxon>Flavobacteriaceae</taxon>
        <taxon>Maribacter</taxon>
    </lineage>
</organism>